<dbReference type="AlphaFoldDB" id="A0A453MIX7"/>
<accession>A0A453MIX7</accession>
<dbReference type="Gramene" id="AET5Gv21202200.3">
    <property type="protein sequence ID" value="AET5Gv21202200.3"/>
    <property type="gene ID" value="AET5Gv21202200"/>
</dbReference>
<reference evidence="1" key="4">
    <citation type="submission" date="2019-03" db="UniProtKB">
        <authorList>
            <consortium name="EnsemblPlants"/>
        </authorList>
    </citation>
    <scope>IDENTIFICATION</scope>
</reference>
<dbReference type="EnsemblPlants" id="AET5Gv21202200.3">
    <property type="protein sequence ID" value="AET5Gv21202200.3"/>
    <property type="gene ID" value="AET5Gv21202200"/>
</dbReference>
<dbReference type="Proteomes" id="UP000015105">
    <property type="component" value="Chromosome 5D"/>
</dbReference>
<reference evidence="2" key="2">
    <citation type="journal article" date="2017" name="Nat. Plants">
        <title>The Aegilops tauschii genome reveals multiple impacts of transposons.</title>
        <authorList>
            <person name="Zhao G."/>
            <person name="Zou C."/>
            <person name="Li K."/>
            <person name="Wang K."/>
            <person name="Li T."/>
            <person name="Gao L."/>
            <person name="Zhang X."/>
            <person name="Wang H."/>
            <person name="Yang Z."/>
            <person name="Liu X."/>
            <person name="Jiang W."/>
            <person name="Mao L."/>
            <person name="Kong X."/>
            <person name="Jiao Y."/>
            <person name="Jia J."/>
        </authorList>
    </citation>
    <scope>NUCLEOTIDE SEQUENCE [LARGE SCALE GENOMIC DNA]</scope>
    <source>
        <strain evidence="2">cv. AL8/78</strain>
    </source>
</reference>
<protein>
    <submittedName>
        <fullName evidence="1">Uncharacterized protein</fullName>
    </submittedName>
</protein>
<sequence>SLSGFYSLCECEIKKDSFDTHQEEDFSRSCKVFLTPELRVELSGLCYFFA</sequence>
<name>A0A453MIX7_AEGTS</name>
<reference evidence="2" key="1">
    <citation type="journal article" date="2014" name="Science">
        <title>Ancient hybridizations among the ancestral genomes of bread wheat.</title>
        <authorList>
            <consortium name="International Wheat Genome Sequencing Consortium,"/>
            <person name="Marcussen T."/>
            <person name="Sandve S.R."/>
            <person name="Heier L."/>
            <person name="Spannagl M."/>
            <person name="Pfeifer M."/>
            <person name="Jakobsen K.S."/>
            <person name="Wulff B.B."/>
            <person name="Steuernagel B."/>
            <person name="Mayer K.F."/>
            <person name="Olsen O.A."/>
        </authorList>
    </citation>
    <scope>NUCLEOTIDE SEQUENCE [LARGE SCALE GENOMIC DNA]</scope>
    <source>
        <strain evidence="2">cv. AL8/78</strain>
    </source>
</reference>
<reference evidence="1" key="5">
    <citation type="journal article" date="2021" name="G3 (Bethesda)">
        <title>Aegilops tauschii genome assembly Aet v5.0 features greater sequence contiguity and improved annotation.</title>
        <authorList>
            <person name="Wang L."/>
            <person name="Zhu T."/>
            <person name="Rodriguez J.C."/>
            <person name="Deal K.R."/>
            <person name="Dubcovsky J."/>
            <person name="McGuire P.E."/>
            <person name="Lux T."/>
            <person name="Spannagl M."/>
            <person name="Mayer K.F.X."/>
            <person name="Baldrich P."/>
            <person name="Meyers B.C."/>
            <person name="Huo N."/>
            <person name="Gu Y.Q."/>
            <person name="Zhou H."/>
            <person name="Devos K.M."/>
            <person name="Bennetzen J.L."/>
            <person name="Unver T."/>
            <person name="Budak H."/>
            <person name="Gulick P.J."/>
            <person name="Galiba G."/>
            <person name="Kalapos B."/>
            <person name="Nelson D.R."/>
            <person name="Li P."/>
            <person name="You F.M."/>
            <person name="Luo M.C."/>
            <person name="Dvorak J."/>
        </authorList>
    </citation>
    <scope>NUCLEOTIDE SEQUENCE [LARGE SCALE GENOMIC DNA]</scope>
    <source>
        <strain evidence="1">cv. AL8/78</strain>
    </source>
</reference>
<keyword evidence="2" id="KW-1185">Reference proteome</keyword>
<evidence type="ECO:0000313" key="1">
    <source>
        <dbReference type="EnsemblPlants" id="AET5Gv21202200.3"/>
    </source>
</evidence>
<proteinExistence type="predicted"/>
<evidence type="ECO:0000313" key="2">
    <source>
        <dbReference type="Proteomes" id="UP000015105"/>
    </source>
</evidence>
<organism evidence="1 2">
    <name type="scientific">Aegilops tauschii subsp. strangulata</name>
    <name type="common">Goatgrass</name>
    <dbReference type="NCBI Taxonomy" id="200361"/>
    <lineage>
        <taxon>Eukaryota</taxon>
        <taxon>Viridiplantae</taxon>
        <taxon>Streptophyta</taxon>
        <taxon>Embryophyta</taxon>
        <taxon>Tracheophyta</taxon>
        <taxon>Spermatophyta</taxon>
        <taxon>Magnoliopsida</taxon>
        <taxon>Liliopsida</taxon>
        <taxon>Poales</taxon>
        <taxon>Poaceae</taxon>
        <taxon>BOP clade</taxon>
        <taxon>Pooideae</taxon>
        <taxon>Triticodae</taxon>
        <taxon>Triticeae</taxon>
        <taxon>Triticinae</taxon>
        <taxon>Aegilops</taxon>
    </lineage>
</organism>
<reference evidence="1" key="3">
    <citation type="journal article" date="2017" name="Nature">
        <title>Genome sequence of the progenitor of the wheat D genome Aegilops tauschii.</title>
        <authorList>
            <person name="Luo M.C."/>
            <person name="Gu Y.Q."/>
            <person name="Puiu D."/>
            <person name="Wang H."/>
            <person name="Twardziok S.O."/>
            <person name="Deal K.R."/>
            <person name="Huo N."/>
            <person name="Zhu T."/>
            <person name="Wang L."/>
            <person name="Wang Y."/>
            <person name="McGuire P.E."/>
            <person name="Liu S."/>
            <person name="Long H."/>
            <person name="Ramasamy R.K."/>
            <person name="Rodriguez J.C."/>
            <person name="Van S.L."/>
            <person name="Yuan L."/>
            <person name="Wang Z."/>
            <person name="Xia Z."/>
            <person name="Xiao L."/>
            <person name="Anderson O.D."/>
            <person name="Ouyang S."/>
            <person name="Liang Y."/>
            <person name="Zimin A.V."/>
            <person name="Pertea G."/>
            <person name="Qi P."/>
            <person name="Bennetzen J.L."/>
            <person name="Dai X."/>
            <person name="Dawson M.W."/>
            <person name="Muller H.G."/>
            <person name="Kugler K."/>
            <person name="Rivarola-Duarte L."/>
            <person name="Spannagl M."/>
            <person name="Mayer K.F.X."/>
            <person name="Lu F.H."/>
            <person name="Bevan M.W."/>
            <person name="Leroy P."/>
            <person name="Li P."/>
            <person name="You F.M."/>
            <person name="Sun Q."/>
            <person name="Liu Z."/>
            <person name="Lyons E."/>
            <person name="Wicker T."/>
            <person name="Salzberg S.L."/>
            <person name="Devos K.M."/>
            <person name="Dvorak J."/>
        </authorList>
    </citation>
    <scope>NUCLEOTIDE SEQUENCE [LARGE SCALE GENOMIC DNA]</scope>
    <source>
        <strain evidence="1">cv. AL8/78</strain>
    </source>
</reference>